<dbReference type="GO" id="GO:0000287">
    <property type="term" value="F:magnesium ion binding"/>
    <property type="evidence" value="ECO:0007669"/>
    <property type="project" value="TreeGrafter"/>
</dbReference>
<dbReference type="GO" id="GO:0015095">
    <property type="term" value="F:magnesium ion transmembrane transporter activity"/>
    <property type="evidence" value="ECO:0007669"/>
    <property type="project" value="TreeGrafter"/>
</dbReference>
<keyword evidence="4" id="KW-1185">Reference proteome</keyword>
<sequence length="145" mass="16270">MPNPADGLATAYFIPTRAGAYGEGMDQRALRPSSLRHRRISRPSTDFSHAIFEKFEKFDARPEWRPGSEPGTDTSKPDGGHVSVAKLRASCQITIVDFSEDNIVIHELDNDGLIEFRKTLKPGWAECRWINVNGLSWDVIQTQTV</sequence>
<accession>A0AAN7Z3Y7</accession>
<organism evidence="3 4">
    <name type="scientific">Xylaria bambusicola</name>
    <dbReference type="NCBI Taxonomy" id="326684"/>
    <lineage>
        <taxon>Eukaryota</taxon>
        <taxon>Fungi</taxon>
        <taxon>Dikarya</taxon>
        <taxon>Ascomycota</taxon>
        <taxon>Pezizomycotina</taxon>
        <taxon>Sordariomycetes</taxon>
        <taxon>Xylariomycetidae</taxon>
        <taxon>Xylariales</taxon>
        <taxon>Xylariaceae</taxon>
        <taxon>Xylaria</taxon>
    </lineage>
</organism>
<name>A0AAN7Z3Y7_9PEZI</name>
<gene>
    <name evidence="3" type="ORF">RRF57_004532</name>
</gene>
<dbReference type="GO" id="GO:0015087">
    <property type="term" value="F:cobalt ion transmembrane transporter activity"/>
    <property type="evidence" value="ECO:0007669"/>
    <property type="project" value="TreeGrafter"/>
</dbReference>
<evidence type="ECO:0000313" key="4">
    <source>
        <dbReference type="Proteomes" id="UP001305414"/>
    </source>
</evidence>
<dbReference type="PANTHER" id="PTHR46494:SF1">
    <property type="entry name" value="CORA FAMILY METAL ION TRANSPORTER (EUROFUNG)"/>
    <property type="match status" value="1"/>
</dbReference>
<evidence type="ECO:0000256" key="1">
    <source>
        <dbReference type="ARBA" id="ARBA00004651"/>
    </source>
</evidence>
<feature type="region of interest" description="Disordered" evidence="2">
    <location>
        <begin position="61"/>
        <end position="81"/>
    </location>
</feature>
<evidence type="ECO:0000256" key="2">
    <source>
        <dbReference type="SAM" id="MobiDB-lite"/>
    </source>
</evidence>
<comment type="caution">
    <text evidence="3">The sequence shown here is derived from an EMBL/GenBank/DDBJ whole genome shotgun (WGS) entry which is preliminary data.</text>
</comment>
<dbReference type="AlphaFoldDB" id="A0AAN7Z3Y7"/>
<dbReference type="SUPFAM" id="SSF143865">
    <property type="entry name" value="CorA soluble domain-like"/>
    <property type="match status" value="1"/>
</dbReference>
<protein>
    <submittedName>
        <fullName evidence="3">Uncharacterized protein</fullName>
    </submittedName>
</protein>
<reference evidence="3 4" key="1">
    <citation type="submission" date="2023-10" db="EMBL/GenBank/DDBJ databases">
        <title>Draft genome sequence of Xylaria bambusicola isolate GMP-LS, the root and basal stem rot pathogen of sugarcane in Indonesia.</title>
        <authorList>
            <person name="Selvaraj P."/>
            <person name="Muralishankar V."/>
            <person name="Muruganantham S."/>
            <person name="Sp S."/>
            <person name="Haryani S."/>
            <person name="Lau K.J.X."/>
            <person name="Naqvi N.I."/>
        </authorList>
    </citation>
    <scope>NUCLEOTIDE SEQUENCE [LARGE SCALE GENOMIC DNA]</scope>
    <source>
        <strain evidence="3">GMP-LS</strain>
    </source>
</reference>
<dbReference type="GO" id="GO:0050897">
    <property type="term" value="F:cobalt ion binding"/>
    <property type="evidence" value="ECO:0007669"/>
    <property type="project" value="TreeGrafter"/>
</dbReference>
<dbReference type="GO" id="GO:0005886">
    <property type="term" value="C:plasma membrane"/>
    <property type="evidence" value="ECO:0007669"/>
    <property type="project" value="UniProtKB-SubCell"/>
</dbReference>
<comment type="subcellular location">
    <subcellularLocation>
        <location evidence="1">Cell membrane</location>
        <topology evidence="1">Multi-pass membrane protein</topology>
    </subcellularLocation>
</comment>
<dbReference type="Proteomes" id="UP001305414">
    <property type="component" value="Unassembled WGS sequence"/>
</dbReference>
<dbReference type="Gene3D" id="3.30.460.20">
    <property type="entry name" value="CorA soluble domain-like"/>
    <property type="match status" value="1"/>
</dbReference>
<proteinExistence type="predicted"/>
<dbReference type="EMBL" id="JAWHQM010000009">
    <property type="protein sequence ID" value="KAK5628817.1"/>
    <property type="molecule type" value="Genomic_DNA"/>
</dbReference>
<evidence type="ECO:0000313" key="3">
    <source>
        <dbReference type="EMBL" id="KAK5628817.1"/>
    </source>
</evidence>
<dbReference type="PANTHER" id="PTHR46494">
    <property type="entry name" value="CORA FAMILY METAL ION TRANSPORTER (EUROFUNG)"/>
    <property type="match status" value="1"/>
</dbReference>
<dbReference type="InterPro" id="IPR045861">
    <property type="entry name" value="CorA_cytoplasmic_dom"/>
</dbReference>